<evidence type="ECO:0000313" key="1">
    <source>
        <dbReference type="EMBL" id="RVX23100.1"/>
    </source>
</evidence>
<proteinExistence type="predicted"/>
<gene>
    <name evidence="1" type="primary">POLX_3932</name>
    <name evidence="1" type="ORF">CK203_000860</name>
</gene>
<organism evidence="1 2">
    <name type="scientific">Vitis vinifera</name>
    <name type="common">Grape</name>
    <dbReference type="NCBI Taxonomy" id="29760"/>
    <lineage>
        <taxon>Eukaryota</taxon>
        <taxon>Viridiplantae</taxon>
        <taxon>Streptophyta</taxon>
        <taxon>Embryophyta</taxon>
        <taxon>Tracheophyta</taxon>
        <taxon>Spermatophyta</taxon>
        <taxon>Magnoliopsida</taxon>
        <taxon>eudicotyledons</taxon>
        <taxon>Gunneridae</taxon>
        <taxon>Pentapetalae</taxon>
        <taxon>rosids</taxon>
        <taxon>Vitales</taxon>
        <taxon>Vitaceae</taxon>
        <taxon>Viteae</taxon>
        <taxon>Vitis</taxon>
    </lineage>
</organism>
<name>A0A438KPH2_VITVI</name>
<dbReference type="PANTHER" id="PTHR11439:SF440">
    <property type="entry name" value="INTEGRASE CATALYTIC DOMAIN-CONTAINING PROTEIN"/>
    <property type="match status" value="1"/>
</dbReference>
<dbReference type="CDD" id="cd09272">
    <property type="entry name" value="RNase_HI_RT_Ty1"/>
    <property type="match status" value="1"/>
</dbReference>
<reference evidence="1 2" key="1">
    <citation type="journal article" date="2018" name="PLoS Genet.">
        <title>Population sequencing reveals clonal diversity and ancestral inbreeding in the grapevine cultivar Chardonnay.</title>
        <authorList>
            <person name="Roach M.J."/>
            <person name="Johnson D.L."/>
            <person name="Bohlmann J."/>
            <person name="van Vuuren H.J."/>
            <person name="Jones S.J."/>
            <person name="Pretorius I.S."/>
            <person name="Schmidt S.A."/>
            <person name="Borneman A.R."/>
        </authorList>
    </citation>
    <scope>NUCLEOTIDE SEQUENCE [LARGE SCALE GENOMIC DNA]</scope>
    <source>
        <strain evidence="2">cv. Chardonnay</strain>
        <tissue evidence="1">Leaf</tissue>
    </source>
</reference>
<evidence type="ECO:0000313" key="2">
    <source>
        <dbReference type="Proteomes" id="UP000288805"/>
    </source>
</evidence>
<dbReference type="AlphaFoldDB" id="A0A438KPH2"/>
<dbReference type="PANTHER" id="PTHR11439">
    <property type="entry name" value="GAG-POL-RELATED RETROTRANSPOSON"/>
    <property type="match status" value="1"/>
</dbReference>
<protein>
    <submittedName>
        <fullName evidence="1">Retrovirus-related Pol polyprotein from transposon TNT 1-94</fullName>
    </submittedName>
</protein>
<accession>A0A438KPH2</accession>
<sequence>MYSHLLYVDDMLIFGTSLQVVCETKKFLELYVEKILRKFEHFDCKPVSTPYDPNSQLKKNREHSVAQIEYAHIIGILIYLMNYTRPDIAYAVDEMKSTSRYVFILGGSAVSWKSAKQTCITLSTMETEFIVLEKTSSKAEWFRNLLVDISLWTRPTPSMSMRCDSQAAIAKAKSKIFNGKNIHIHLRHNIVRQLLETGVISLDFVRSKLNLVDPLPNH</sequence>
<dbReference type="EMBL" id="QGNW01000001">
    <property type="protein sequence ID" value="RVX23100.1"/>
    <property type="molecule type" value="Genomic_DNA"/>
</dbReference>
<dbReference type="Proteomes" id="UP000288805">
    <property type="component" value="Unassembled WGS sequence"/>
</dbReference>
<comment type="caution">
    <text evidence="1">The sequence shown here is derived from an EMBL/GenBank/DDBJ whole genome shotgun (WGS) entry which is preliminary data.</text>
</comment>